<feature type="domain" description="HTH CENPB-type" evidence="2">
    <location>
        <begin position="13"/>
        <end position="90"/>
    </location>
</feature>
<accession>A0A9P6JGV5</accession>
<evidence type="ECO:0000256" key="1">
    <source>
        <dbReference type="ARBA" id="ARBA00023125"/>
    </source>
</evidence>
<protein>
    <recommendedName>
        <fullName evidence="2">HTH CENPB-type domain-containing protein</fullName>
    </recommendedName>
</protein>
<dbReference type="Proteomes" id="UP000749646">
    <property type="component" value="Unassembled WGS sequence"/>
</dbReference>
<dbReference type="AlphaFoldDB" id="A0A9P6JGV5"/>
<dbReference type="GO" id="GO:0003677">
    <property type="term" value="F:DNA binding"/>
    <property type="evidence" value="ECO:0007669"/>
    <property type="project" value="UniProtKB-KW"/>
</dbReference>
<keyword evidence="4" id="KW-1185">Reference proteome</keyword>
<reference evidence="3" key="1">
    <citation type="journal article" date="2020" name="Fungal Divers.">
        <title>Resolving the Mortierellaceae phylogeny through synthesis of multi-gene phylogenetics and phylogenomics.</title>
        <authorList>
            <person name="Vandepol N."/>
            <person name="Liber J."/>
            <person name="Desiro A."/>
            <person name="Na H."/>
            <person name="Kennedy M."/>
            <person name="Barry K."/>
            <person name="Grigoriev I.V."/>
            <person name="Miller A.N."/>
            <person name="O'Donnell K."/>
            <person name="Stajich J.E."/>
            <person name="Bonito G."/>
        </authorList>
    </citation>
    <scope>NUCLEOTIDE SEQUENCE</scope>
    <source>
        <strain evidence="3">MES-2147</strain>
    </source>
</reference>
<evidence type="ECO:0000313" key="3">
    <source>
        <dbReference type="EMBL" id="KAF9976799.1"/>
    </source>
</evidence>
<comment type="caution">
    <text evidence="3">The sequence shown here is derived from an EMBL/GenBank/DDBJ whole genome shotgun (WGS) entry which is preliminary data.</text>
</comment>
<keyword evidence="1" id="KW-0238">DNA-binding</keyword>
<dbReference type="InterPro" id="IPR050863">
    <property type="entry name" value="CenT-Element_Derived"/>
</dbReference>
<dbReference type="PANTHER" id="PTHR19303:SF73">
    <property type="entry name" value="PROTEIN PDC2"/>
    <property type="match status" value="1"/>
</dbReference>
<dbReference type="PROSITE" id="PS51253">
    <property type="entry name" value="HTH_CENPB"/>
    <property type="match status" value="1"/>
</dbReference>
<dbReference type="PANTHER" id="PTHR19303">
    <property type="entry name" value="TRANSPOSON"/>
    <property type="match status" value="1"/>
</dbReference>
<name>A0A9P6JGV5_9FUNG</name>
<dbReference type="SUPFAM" id="SSF46689">
    <property type="entry name" value="Homeodomain-like"/>
    <property type="match status" value="1"/>
</dbReference>
<dbReference type="EMBL" id="JAAAHW010004235">
    <property type="protein sequence ID" value="KAF9976799.1"/>
    <property type="molecule type" value="Genomic_DNA"/>
</dbReference>
<dbReference type="GO" id="GO:0005634">
    <property type="term" value="C:nucleus"/>
    <property type="evidence" value="ECO:0007669"/>
    <property type="project" value="TreeGrafter"/>
</dbReference>
<proteinExistence type="predicted"/>
<evidence type="ECO:0000313" key="4">
    <source>
        <dbReference type="Proteomes" id="UP000749646"/>
    </source>
</evidence>
<feature type="non-terminal residue" evidence="3">
    <location>
        <position position="173"/>
    </location>
</feature>
<evidence type="ECO:0000259" key="2">
    <source>
        <dbReference type="PROSITE" id="PS51253"/>
    </source>
</evidence>
<dbReference type="Gene3D" id="1.10.10.60">
    <property type="entry name" value="Homeodomain-like"/>
    <property type="match status" value="1"/>
</dbReference>
<dbReference type="Pfam" id="PF03221">
    <property type="entry name" value="HTH_Tnp_Tc5"/>
    <property type="match status" value="1"/>
</dbReference>
<organism evidence="3 4">
    <name type="scientific">Modicella reniformis</name>
    <dbReference type="NCBI Taxonomy" id="1440133"/>
    <lineage>
        <taxon>Eukaryota</taxon>
        <taxon>Fungi</taxon>
        <taxon>Fungi incertae sedis</taxon>
        <taxon>Mucoromycota</taxon>
        <taxon>Mortierellomycotina</taxon>
        <taxon>Mortierellomycetes</taxon>
        <taxon>Mortierellales</taxon>
        <taxon>Mortierellaceae</taxon>
        <taxon>Modicella</taxon>
    </lineage>
</organism>
<sequence>MLLRLPKTVLISESYRIPESRFRILEEVLMIWINDLKYRHIPVKEKTAMVQAVDIHRMLSGLLVEPLPPCLFTSGWFNGFKRRRRIDFKPKHLESSTANAQGGVDAEFRRIMFSDYFPEDIYVCEMTSLYLNLDPLKLQPDTAQETRKTDSSSASIVFCFNADGTDKKDPLVL</sequence>
<dbReference type="InterPro" id="IPR006600">
    <property type="entry name" value="HTH_CenpB_DNA-bd_dom"/>
</dbReference>
<dbReference type="InterPro" id="IPR009057">
    <property type="entry name" value="Homeodomain-like_sf"/>
</dbReference>
<dbReference type="OrthoDB" id="2443471at2759"/>
<gene>
    <name evidence="3" type="ORF">BGZ65_007670</name>
</gene>